<dbReference type="PROSITE" id="PS50017">
    <property type="entry name" value="DEATH_DOMAIN"/>
    <property type="match status" value="1"/>
</dbReference>
<dbReference type="GO" id="GO:0007165">
    <property type="term" value="P:signal transduction"/>
    <property type="evidence" value="ECO:0007669"/>
    <property type="project" value="InterPro"/>
</dbReference>
<dbReference type="InterPro" id="IPR000488">
    <property type="entry name" value="Death_dom"/>
</dbReference>
<gene>
    <name evidence="3" type="ORF">CHS0354_003899</name>
</gene>
<dbReference type="CDD" id="cd01670">
    <property type="entry name" value="Death"/>
    <property type="match status" value="1"/>
</dbReference>
<dbReference type="SUPFAM" id="SSF47986">
    <property type="entry name" value="DEATH domain"/>
    <property type="match status" value="1"/>
</dbReference>
<dbReference type="Gene3D" id="1.10.533.10">
    <property type="entry name" value="Death Domain, Fas"/>
    <property type="match status" value="1"/>
</dbReference>
<reference evidence="3" key="1">
    <citation type="journal article" date="2021" name="Genome Biol. Evol.">
        <title>A High-Quality Reference Genome for a Parasitic Bivalve with Doubly Uniparental Inheritance (Bivalvia: Unionida).</title>
        <authorList>
            <person name="Smith C.H."/>
        </authorList>
    </citation>
    <scope>NUCLEOTIDE SEQUENCE</scope>
    <source>
        <strain evidence="3">CHS0354</strain>
    </source>
</reference>
<reference evidence="3" key="2">
    <citation type="journal article" date="2021" name="Genome Biol. Evol.">
        <title>Developing a high-quality reference genome for a parasitic bivalve with doubly uniparental inheritance (Bivalvia: Unionida).</title>
        <authorList>
            <person name="Smith C.H."/>
        </authorList>
    </citation>
    <scope>NUCLEOTIDE SEQUENCE</scope>
    <source>
        <strain evidence="3">CHS0354</strain>
        <tissue evidence="3">Mantle</tissue>
    </source>
</reference>
<dbReference type="Proteomes" id="UP001195483">
    <property type="component" value="Unassembled WGS sequence"/>
</dbReference>
<feature type="compositionally biased region" description="Basic and acidic residues" evidence="1">
    <location>
        <begin position="206"/>
        <end position="226"/>
    </location>
</feature>
<dbReference type="PANTHER" id="PTHR28336:SF3">
    <property type="entry name" value="CHROMOSOME 11 C6ORF62 HOMOLOG"/>
    <property type="match status" value="1"/>
</dbReference>
<dbReference type="AlphaFoldDB" id="A0AAE0WD59"/>
<proteinExistence type="predicted"/>
<reference evidence="3" key="3">
    <citation type="submission" date="2023-05" db="EMBL/GenBank/DDBJ databases">
        <authorList>
            <person name="Smith C.H."/>
        </authorList>
    </citation>
    <scope>NUCLEOTIDE SEQUENCE</scope>
    <source>
        <strain evidence="3">CHS0354</strain>
        <tissue evidence="3">Mantle</tissue>
    </source>
</reference>
<evidence type="ECO:0000313" key="4">
    <source>
        <dbReference type="Proteomes" id="UP001195483"/>
    </source>
</evidence>
<keyword evidence="4" id="KW-1185">Reference proteome</keyword>
<organism evidence="3 4">
    <name type="scientific">Potamilus streckersoni</name>
    <dbReference type="NCBI Taxonomy" id="2493646"/>
    <lineage>
        <taxon>Eukaryota</taxon>
        <taxon>Metazoa</taxon>
        <taxon>Spiralia</taxon>
        <taxon>Lophotrochozoa</taxon>
        <taxon>Mollusca</taxon>
        <taxon>Bivalvia</taxon>
        <taxon>Autobranchia</taxon>
        <taxon>Heteroconchia</taxon>
        <taxon>Palaeoheterodonta</taxon>
        <taxon>Unionida</taxon>
        <taxon>Unionoidea</taxon>
        <taxon>Unionidae</taxon>
        <taxon>Ambleminae</taxon>
        <taxon>Lampsilini</taxon>
        <taxon>Potamilus</taxon>
    </lineage>
</organism>
<feature type="region of interest" description="Disordered" evidence="1">
    <location>
        <begin position="130"/>
        <end position="193"/>
    </location>
</feature>
<accession>A0AAE0WD59</accession>
<dbReference type="InterPro" id="IPR011029">
    <property type="entry name" value="DEATH-like_dom_sf"/>
</dbReference>
<feature type="region of interest" description="Disordered" evidence="1">
    <location>
        <begin position="206"/>
        <end position="242"/>
    </location>
</feature>
<evidence type="ECO:0000313" key="3">
    <source>
        <dbReference type="EMBL" id="KAK3609000.1"/>
    </source>
</evidence>
<evidence type="ECO:0000259" key="2">
    <source>
        <dbReference type="PROSITE" id="PS50017"/>
    </source>
</evidence>
<dbReference type="EMBL" id="JAEAOA010000302">
    <property type="protein sequence ID" value="KAK3609000.1"/>
    <property type="molecule type" value="Genomic_DNA"/>
</dbReference>
<name>A0AAE0WD59_9BIVA</name>
<feature type="domain" description="Death" evidence="2">
    <location>
        <begin position="793"/>
        <end position="855"/>
    </location>
</feature>
<dbReference type="PANTHER" id="PTHR28336">
    <property type="entry name" value="BA1-643"/>
    <property type="match status" value="1"/>
</dbReference>
<protein>
    <recommendedName>
        <fullName evidence="2">Death domain-containing protein</fullName>
    </recommendedName>
</protein>
<dbReference type="Pfam" id="PF00531">
    <property type="entry name" value="Death"/>
    <property type="match status" value="1"/>
</dbReference>
<comment type="caution">
    <text evidence="3">The sequence shown here is derived from an EMBL/GenBank/DDBJ whole genome shotgun (WGS) entry which is preliminary data.</text>
</comment>
<evidence type="ECO:0000256" key="1">
    <source>
        <dbReference type="SAM" id="MobiDB-lite"/>
    </source>
</evidence>
<sequence length="874" mass="101644">MDINKNVIDHALDTTQDVGRYGEAINLKMEEMRSALEQSTRKMQEQIKKALDSIKVGINGKFPSKTMDYVMRLQKLEVKKQRLEESILKTQEIMDKVQQGVNVTMGDIEFLRGCIQSWLEEKIESYQEEQDRLEKERIEKEEEERKRKEEEERKRKEDEERKRKEEEERRKKEEEERLKREAEERQRKEEERKRREEIERKRREEEERLKREAKEKEEEERRRKDPANWTPYTYRRSDGESDSFHRGICCQVSAMTGTLQEEDLECCASDEWSDMDGPTLAIGEKLTSSLVEVKVKEDQKELKVPTRVYVPHCTVSDSSDEVIVKASIDGGEWIDQHPVTVPAGQISQSLLAVAKTRCQELVVDKNGINQAAAVDKNIRLFVPRDTFRKPNKMKLEIRQIRENSLAFATQYYDHCHNVLSTSSVMAITCETPTEKDIELDLTRNTPNDKKTSEKGRYIHLYKCRGDNWRIADSEIKGKNMDVSINLPNRKDYYVVLEIEGRLGIPSEEFLKAADELYFHSNASIVRIVAKQKADNPHIIMIQCVRRDQVSSRVSELERLGYSLGPDTNKEFALIDGQAITLRCAGNITMTPMSEVKIIFHAYMDTAKEEVYLQAVDEYKQKEFDGYVGQLQFEVLKDDREGALYTKTSGSLPVTLPKRVIDRPRTARARIRFPHYLTTLAKFLAMKLTTQAKDDTWLQVIFSLGSRRDMDNIRRRAATRCETPNNECQICEIILQDWMKSKPVQEDKIKPILRALQDCHKMTLSDECEKFVHIHMNYLSDNCMLEMAKKIENDWCSLARNLGISEDDITACKNVSKGSSEKEAVMMLCKWRVSESVINSGLDVFNDLLGVLETMQNSMGLKEYVRHIVTMINKK</sequence>